<comment type="similarity">
    <text evidence="4">Belongs to the oxidoreductase MdaB family.</text>
</comment>
<dbReference type="SUPFAM" id="SSF52218">
    <property type="entry name" value="Flavoproteins"/>
    <property type="match status" value="1"/>
</dbReference>
<dbReference type="Proteomes" id="UP000554286">
    <property type="component" value="Unassembled WGS sequence"/>
</dbReference>
<evidence type="ECO:0000256" key="2">
    <source>
        <dbReference type="ARBA" id="ARBA00022630"/>
    </source>
</evidence>
<protein>
    <submittedName>
        <fullName evidence="6">Modulator of drug activity B</fullName>
    </submittedName>
</protein>
<proteinExistence type="inferred from homology"/>
<dbReference type="EMBL" id="JACIGK010000008">
    <property type="protein sequence ID" value="MBB4265732.1"/>
    <property type="molecule type" value="Genomic_DNA"/>
</dbReference>
<evidence type="ECO:0000256" key="3">
    <source>
        <dbReference type="ARBA" id="ARBA00022827"/>
    </source>
</evidence>
<evidence type="ECO:0000256" key="1">
    <source>
        <dbReference type="ARBA" id="ARBA00001974"/>
    </source>
</evidence>
<evidence type="ECO:0000259" key="5">
    <source>
        <dbReference type="Pfam" id="PF02525"/>
    </source>
</evidence>
<organism evidence="6 7">
    <name type="scientific">Roseospira visakhapatnamensis</name>
    <dbReference type="NCBI Taxonomy" id="390880"/>
    <lineage>
        <taxon>Bacteria</taxon>
        <taxon>Pseudomonadati</taxon>
        <taxon>Pseudomonadota</taxon>
        <taxon>Alphaproteobacteria</taxon>
        <taxon>Rhodospirillales</taxon>
        <taxon>Rhodospirillaceae</taxon>
        <taxon>Roseospira</taxon>
    </lineage>
</organism>
<dbReference type="InterPro" id="IPR052397">
    <property type="entry name" value="NADPH-QR_MdaB"/>
</dbReference>
<sequence>MSRILILNGHQPYPFSKGALNATLVERARDALSALGHEVRVTRVAEGYDVEQEIDTHVWADTVILQFPVNWMGVPWPLKRYMDEVYTTGMDGRLATGDGRRADAPTANYGMGGALDGTTYMLSVTFNAPREAFDNPAEPFFAGGGVDDLLRPVHLTARFLAMAPLPTFAAFDVMKNPRIEADLARFDAHLTAVFATETGHAAA</sequence>
<dbReference type="InterPro" id="IPR029039">
    <property type="entry name" value="Flavoprotein-like_sf"/>
</dbReference>
<dbReference type="AlphaFoldDB" id="A0A7W6RC55"/>
<name>A0A7W6RC55_9PROT</name>
<dbReference type="PANTHER" id="PTHR46305">
    <property type="match status" value="1"/>
</dbReference>
<dbReference type="PANTHER" id="PTHR46305:SF3">
    <property type="entry name" value="NADPH:QUINONE OXIDOREDUCTASE MDAB"/>
    <property type="match status" value="1"/>
</dbReference>
<comment type="caution">
    <text evidence="6">The sequence shown here is derived from an EMBL/GenBank/DDBJ whole genome shotgun (WGS) entry which is preliminary data.</text>
</comment>
<keyword evidence="3" id="KW-0274">FAD</keyword>
<dbReference type="Pfam" id="PF02525">
    <property type="entry name" value="Flavodoxin_2"/>
    <property type="match status" value="1"/>
</dbReference>
<evidence type="ECO:0000313" key="6">
    <source>
        <dbReference type="EMBL" id="MBB4265732.1"/>
    </source>
</evidence>
<dbReference type="RefSeq" id="WP_184043392.1">
    <property type="nucleotide sequence ID" value="NZ_JACIGK010000008.1"/>
</dbReference>
<gene>
    <name evidence="6" type="ORF">GGD89_001356</name>
</gene>
<feature type="domain" description="Flavodoxin-like fold" evidence="5">
    <location>
        <begin position="3"/>
        <end position="189"/>
    </location>
</feature>
<dbReference type="InterPro" id="IPR003680">
    <property type="entry name" value="Flavodoxin_fold"/>
</dbReference>
<comment type="cofactor">
    <cofactor evidence="1">
        <name>FAD</name>
        <dbReference type="ChEBI" id="CHEBI:57692"/>
    </cofactor>
</comment>
<keyword evidence="2" id="KW-0285">Flavoprotein</keyword>
<evidence type="ECO:0000313" key="7">
    <source>
        <dbReference type="Proteomes" id="UP000554286"/>
    </source>
</evidence>
<evidence type="ECO:0000256" key="4">
    <source>
        <dbReference type="ARBA" id="ARBA00037981"/>
    </source>
</evidence>
<dbReference type="Gene3D" id="3.40.50.360">
    <property type="match status" value="1"/>
</dbReference>
<accession>A0A7W6RC55</accession>
<reference evidence="6 7" key="1">
    <citation type="submission" date="2020-08" db="EMBL/GenBank/DDBJ databases">
        <title>Genome sequencing of Purple Non-Sulfur Bacteria from various extreme environments.</title>
        <authorList>
            <person name="Mayer M."/>
        </authorList>
    </citation>
    <scope>NUCLEOTIDE SEQUENCE [LARGE SCALE GENOMIC DNA]</scope>
    <source>
        <strain evidence="6 7">JA131</strain>
    </source>
</reference>
<keyword evidence="7" id="KW-1185">Reference proteome</keyword>